<organism evidence="3 4">
    <name type="scientific">Streptomyces vulcanius</name>
    <dbReference type="NCBI Taxonomy" id="1441876"/>
    <lineage>
        <taxon>Bacteria</taxon>
        <taxon>Bacillati</taxon>
        <taxon>Actinomycetota</taxon>
        <taxon>Actinomycetes</taxon>
        <taxon>Kitasatosporales</taxon>
        <taxon>Streptomycetaceae</taxon>
        <taxon>Streptomyces</taxon>
    </lineage>
</organism>
<feature type="chain" id="PRO_5047500229" evidence="1">
    <location>
        <begin position="33"/>
        <end position="177"/>
    </location>
</feature>
<name>A0ABV9B6I2_9ACTN</name>
<feature type="domain" description="Peptidoglycan binding-like" evidence="2">
    <location>
        <begin position="73"/>
        <end position="120"/>
    </location>
</feature>
<keyword evidence="1" id="KW-0732">Signal</keyword>
<dbReference type="Proteomes" id="UP001595839">
    <property type="component" value="Unassembled WGS sequence"/>
</dbReference>
<protein>
    <submittedName>
        <fullName evidence="3">Peptidoglycan-binding protein</fullName>
    </submittedName>
</protein>
<comment type="caution">
    <text evidence="3">The sequence shown here is derived from an EMBL/GenBank/DDBJ whole genome shotgun (WGS) entry which is preliminary data.</text>
</comment>
<dbReference type="InterPro" id="IPR002477">
    <property type="entry name" value="Peptidoglycan-bd-like"/>
</dbReference>
<keyword evidence="4" id="KW-1185">Reference proteome</keyword>
<sequence>MNSRTKRTRLAACTIGLLTAATLALSTSPASASGTYSGLAYVYGAGIFQDDWGNEGIVSTSVNTSSNATCLWQKVLWASGLLSSSEIDGVFGNATVTATKKWQEREGVVPADGVAGTDTWYNAGIYLIDSDDADTAVDKFAGSKYAANVSRDSEGRYNFYDGDGIKRLAGYDYRTCS</sequence>
<gene>
    <name evidence="3" type="ORF">ACFPIH_42745</name>
</gene>
<dbReference type="Pfam" id="PF01471">
    <property type="entry name" value="PG_binding_1"/>
    <property type="match status" value="1"/>
</dbReference>
<evidence type="ECO:0000313" key="4">
    <source>
        <dbReference type="Proteomes" id="UP001595839"/>
    </source>
</evidence>
<proteinExistence type="predicted"/>
<dbReference type="EMBL" id="JBHSFK010000040">
    <property type="protein sequence ID" value="MFC4506091.1"/>
    <property type="molecule type" value="Genomic_DNA"/>
</dbReference>
<dbReference type="SUPFAM" id="SSF47090">
    <property type="entry name" value="PGBD-like"/>
    <property type="match status" value="1"/>
</dbReference>
<evidence type="ECO:0000259" key="2">
    <source>
        <dbReference type="Pfam" id="PF01471"/>
    </source>
</evidence>
<reference evidence="4" key="1">
    <citation type="journal article" date="2019" name="Int. J. Syst. Evol. Microbiol.">
        <title>The Global Catalogue of Microorganisms (GCM) 10K type strain sequencing project: providing services to taxonomists for standard genome sequencing and annotation.</title>
        <authorList>
            <consortium name="The Broad Institute Genomics Platform"/>
            <consortium name="The Broad Institute Genome Sequencing Center for Infectious Disease"/>
            <person name="Wu L."/>
            <person name="Ma J."/>
        </authorList>
    </citation>
    <scope>NUCLEOTIDE SEQUENCE [LARGE SCALE GENOMIC DNA]</scope>
    <source>
        <strain evidence="4">CGMCC 4.7177</strain>
    </source>
</reference>
<dbReference type="InterPro" id="IPR036366">
    <property type="entry name" value="PGBDSf"/>
</dbReference>
<evidence type="ECO:0000256" key="1">
    <source>
        <dbReference type="SAM" id="SignalP"/>
    </source>
</evidence>
<dbReference type="Gene3D" id="1.10.101.10">
    <property type="entry name" value="PGBD-like superfamily/PGBD"/>
    <property type="match status" value="1"/>
</dbReference>
<accession>A0ABV9B6I2</accession>
<evidence type="ECO:0000313" key="3">
    <source>
        <dbReference type="EMBL" id="MFC4506091.1"/>
    </source>
</evidence>
<dbReference type="RefSeq" id="WP_381183762.1">
    <property type="nucleotide sequence ID" value="NZ_JBHSFK010000040.1"/>
</dbReference>
<feature type="signal peptide" evidence="1">
    <location>
        <begin position="1"/>
        <end position="32"/>
    </location>
</feature>
<dbReference type="InterPro" id="IPR036365">
    <property type="entry name" value="PGBD-like_sf"/>
</dbReference>